<evidence type="ECO:0000256" key="6">
    <source>
        <dbReference type="ARBA" id="ARBA00022833"/>
    </source>
</evidence>
<dbReference type="Pfam" id="PF00096">
    <property type="entry name" value="zf-C2H2"/>
    <property type="match status" value="1"/>
</dbReference>
<dbReference type="InterPro" id="IPR036236">
    <property type="entry name" value="Znf_C2H2_sf"/>
</dbReference>
<protein>
    <recommendedName>
        <fullName evidence="14">C2H2-type domain-containing protein</fullName>
    </recommendedName>
</protein>
<keyword evidence="13" id="KW-1133">Transmembrane helix</keyword>
<feature type="compositionally biased region" description="Basic and acidic residues" evidence="12">
    <location>
        <begin position="103"/>
        <end position="131"/>
    </location>
</feature>
<keyword evidence="10" id="KW-0539">Nucleus</keyword>
<evidence type="ECO:0000256" key="5">
    <source>
        <dbReference type="ARBA" id="ARBA00022771"/>
    </source>
</evidence>
<dbReference type="PANTHER" id="PTHR23235">
    <property type="entry name" value="KRUEPPEL-LIKE TRANSCRIPTION FACTOR"/>
    <property type="match status" value="1"/>
</dbReference>
<dbReference type="GO" id="GO:0008270">
    <property type="term" value="F:zinc ion binding"/>
    <property type="evidence" value="ECO:0007669"/>
    <property type="project" value="UniProtKB-KW"/>
</dbReference>
<evidence type="ECO:0000256" key="1">
    <source>
        <dbReference type="ARBA" id="ARBA00004123"/>
    </source>
</evidence>
<keyword evidence="13" id="KW-0472">Membrane</keyword>
<keyword evidence="3" id="KW-0479">Metal-binding</keyword>
<evidence type="ECO:0000256" key="11">
    <source>
        <dbReference type="PROSITE-ProRule" id="PRU00042"/>
    </source>
</evidence>
<feature type="domain" description="C2H2-type" evidence="14">
    <location>
        <begin position="247"/>
        <end position="275"/>
    </location>
</feature>
<dbReference type="Pfam" id="PF13465">
    <property type="entry name" value="zf-H2C2_2"/>
    <property type="match status" value="1"/>
</dbReference>
<feature type="transmembrane region" description="Helical" evidence="13">
    <location>
        <begin position="70"/>
        <end position="90"/>
    </location>
</feature>
<organism evidence="15 16">
    <name type="scientific">Heterodera trifolii</name>
    <dbReference type="NCBI Taxonomy" id="157864"/>
    <lineage>
        <taxon>Eukaryota</taxon>
        <taxon>Metazoa</taxon>
        <taxon>Ecdysozoa</taxon>
        <taxon>Nematoda</taxon>
        <taxon>Chromadorea</taxon>
        <taxon>Rhabditida</taxon>
        <taxon>Tylenchina</taxon>
        <taxon>Tylenchomorpha</taxon>
        <taxon>Tylenchoidea</taxon>
        <taxon>Heteroderidae</taxon>
        <taxon>Heteroderinae</taxon>
        <taxon>Heterodera</taxon>
    </lineage>
</organism>
<evidence type="ECO:0000256" key="7">
    <source>
        <dbReference type="ARBA" id="ARBA00023015"/>
    </source>
</evidence>
<evidence type="ECO:0000259" key="14">
    <source>
        <dbReference type="PROSITE" id="PS50157"/>
    </source>
</evidence>
<dbReference type="GO" id="GO:0005634">
    <property type="term" value="C:nucleus"/>
    <property type="evidence" value="ECO:0007669"/>
    <property type="project" value="UniProtKB-SubCell"/>
</dbReference>
<dbReference type="FunFam" id="3.30.160.60:FF:000176">
    <property type="entry name" value="zinc finger protein 70"/>
    <property type="match status" value="1"/>
</dbReference>
<dbReference type="FunFam" id="3.30.160.60:FF:000992">
    <property type="entry name" value="Zinc finger protein 320"/>
    <property type="match status" value="1"/>
</dbReference>
<keyword evidence="16" id="KW-1185">Reference proteome</keyword>
<feature type="domain" description="C2H2-type" evidence="14">
    <location>
        <begin position="191"/>
        <end position="218"/>
    </location>
</feature>
<keyword evidence="9" id="KW-0804">Transcription</keyword>
<dbReference type="PANTHER" id="PTHR23235:SF152">
    <property type="entry name" value="SI:DKEY-210J14.3"/>
    <property type="match status" value="1"/>
</dbReference>
<dbReference type="EMBL" id="JBICBT010000989">
    <property type="protein sequence ID" value="KAL3089078.1"/>
    <property type="molecule type" value="Genomic_DNA"/>
</dbReference>
<evidence type="ECO:0000256" key="8">
    <source>
        <dbReference type="ARBA" id="ARBA00023125"/>
    </source>
</evidence>
<evidence type="ECO:0000256" key="13">
    <source>
        <dbReference type="SAM" id="Phobius"/>
    </source>
</evidence>
<evidence type="ECO:0000256" key="12">
    <source>
        <dbReference type="SAM" id="MobiDB-lite"/>
    </source>
</evidence>
<evidence type="ECO:0000256" key="3">
    <source>
        <dbReference type="ARBA" id="ARBA00022723"/>
    </source>
</evidence>
<dbReference type="PROSITE" id="PS00028">
    <property type="entry name" value="ZINC_FINGER_C2H2_1"/>
    <property type="match status" value="2"/>
</dbReference>
<dbReference type="InterPro" id="IPR013087">
    <property type="entry name" value="Znf_C2H2_type"/>
</dbReference>
<keyword evidence="7" id="KW-0805">Transcription regulation</keyword>
<dbReference type="GO" id="GO:0003677">
    <property type="term" value="F:DNA binding"/>
    <property type="evidence" value="ECO:0007669"/>
    <property type="project" value="UniProtKB-KW"/>
</dbReference>
<gene>
    <name evidence="15" type="ORF">niasHT_023542</name>
</gene>
<name>A0ABD2JF43_9BILA</name>
<evidence type="ECO:0000256" key="4">
    <source>
        <dbReference type="ARBA" id="ARBA00022737"/>
    </source>
</evidence>
<keyword evidence="5 11" id="KW-0863">Zinc-finger</keyword>
<proteinExistence type="inferred from homology"/>
<dbReference type="SMART" id="SM00355">
    <property type="entry name" value="ZnF_C2H2"/>
    <property type="match status" value="3"/>
</dbReference>
<comment type="similarity">
    <text evidence="2">Belongs to the krueppel C2H2-type zinc-finger protein family.</text>
</comment>
<keyword evidence="6" id="KW-0862">Zinc</keyword>
<comment type="subcellular location">
    <subcellularLocation>
        <location evidence="1">Nucleus</location>
    </subcellularLocation>
</comment>
<sequence length="275" mass="31427">MSDADHFDMHESFNDTLWPASIGGEDLVEKSAIPWWKRMAFWRNGLIILLILLLGLFFVSFVSAATHEKMAFFVCGISVCLLLLLIKGNADKILTGKFGRRNGQSDDEKEEEKKENGRRGGGGEKGGRGEEEQILVANDGEEEEEEEGEEEKFDNDEEKRETEEEEALGGTKDRILQRSVAQPKMAKAKRSFCAHCPKSFDRPAKLKIHMRTHTGEKPFKCEFCDKAFARKSHLDQHRRIHTGDRPYKCTECGRAFAQISHLRVHLNRKTKCEKK</sequence>
<evidence type="ECO:0000256" key="9">
    <source>
        <dbReference type="ARBA" id="ARBA00023163"/>
    </source>
</evidence>
<feature type="region of interest" description="Disordered" evidence="12">
    <location>
        <begin position="97"/>
        <end position="175"/>
    </location>
</feature>
<evidence type="ECO:0000313" key="16">
    <source>
        <dbReference type="Proteomes" id="UP001620626"/>
    </source>
</evidence>
<keyword evidence="4" id="KW-0677">Repeat</keyword>
<evidence type="ECO:0000256" key="2">
    <source>
        <dbReference type="ARBA" id="ARBA00006991"/>
    </source>
</evidence>
<dbReference type="SUPFAM" id="SSF57667">
    <property type="entry name" value="beta-beta-alpha zinc fingers"/>
    <property type="match status" value="2"/>
</dbReference>
<feature type="transmembrane region" description="Helical" evidence="13">
    <location>
        <begin position="46"/>
        <end position="64"/>
    </location>
</feature>
<accession>A0ABD2JF43</accession>
<dbReference type="GO" id="GO:0000122">
    <property type="term" value="P:negative regulation of transcription by RNA polymerase II"/>
    <property type="evidence" value="ECO:0007669"/>
    <property type="project" value="UniProtKB-ARBA"/>
</dbReference>
<dbReference type="Proteomes" id="UP001620626">
    <property type="component" value="Unassembled WGS sequence"/>
</dbReference>
<keyword evidence="8" id="KW-0238">DNA-binding</keyword>
<keyword evidence="13" id="KW-0812">Transmembrane</keyword>
<comment type="caution">
    <text evidence="15">The sequence shown here is derived from an EMBL/GenBank/DDBJ whole genome shotgun (WGS) entry which is preliminary data.</text>
</comment>
<dbReference type="AlphaFoldDB" id="A0ABD2JF43"/>
<dbReference type="FunFam" id="3.30.160.60:FF:001465">
    <property type="entry name" value="Zinc finger protein 560"/>
    <property type="match status" value="1"/>
</dbReference>
<evidence type="ECO:0000256" key="10">
    <source>
        <dbReference type="ARBA" id="ARBA00023242"/>
    </source>
</evidence>
<dbReference type="PROSITE" id="PS50157">
    <property type="entry name" value="ZINC_FINGER_C2H2_2"/>
    <property type="match status" value="3"/>
</dbReference>
<feature type="domain" description="C2H2-type" evidence="14">
    <location>
        <begin position="219"/>
        <end position="246"/>
    </location>
</feature>
<evidence type="ECO:0000313" key="15">
    <source>
        <dbReference type="EMBL" id="KAL3089078.1"/>
    </source>
</evidence>
<dbReference type="Gene3D" id="3.30.160.60">
    <property type="entry name" value="Classic Zinc Finger"/>
    <property type="match status" value="3"/>
</dbReference>
<feature type="compositionally biased region" description="Acidic residues" evidence="12">
    <location>
        <begin position="139"/>
        <end position="156"/>
    </location>
</feature>
<reference evidence="15 16" key="1">
    <citation type="submission" date="2024-10" db="EMBL/GenBank/DDBJ databases">
        <authorList>
            <person name="Kim D."/>
        </authorList>
    </citation>
    <scope>NUCLEOTIDE SEQUENCE [LARGE SCALE GENOMIC DNA]</scope>
    <source>
        <strain evidence="15">BH-2024</strain>
    </source>
</reference>